<gene>
    <name evidence="2" type="ORF">QR685DRAFT_21097</name>
</gene>
<feature type="compositionally biased region" description="Gly residues" evidence="1">
    <location>
        <begin position="73"/>
        <end position="82"/>
    </location>
</feature>
<comment type="caution">
    <text evidence="2">The sequence shown here is derived from an EMBL/GenBank/DDBJ whole genome shotgun (WGS) entry which is preliminary data.</text>
</comment>
<feature type="compositionally biased region" description="Polar residues" evidence="1">
    <location>
        <begin position="57"/>
        <end position="66"/>
    </location>
</feature>
<feature type="compositionally biased region" description="Basic and acidic residues" evidence="1">
    <location>
        <begin position="106"/>
        <end position="115"/>
    </location>
</feature>
<name>A0ABR3DPZ1_NEUIN</name>
<evidence type="ECO:0000313" key="3">
    <source>
        <dbReference type="Proteomes" id="UP001451303"/>
    </source>
</evidence>
<feature type="compositionally biased region" description="Low complexity" evidence="1">
    <location>
        <begin position="15"/>
        <end position="42"/>
    </location>
</feature>
<feature type="region of interest" description="Disordered" evidence="1">
    <location>
        <begin position="1"/>
        <end position="126"/>
    </location>
</feature>
<evidence type="ECO:0008006" key="4">
    <source>
        <dbReference type="Google" id="ProtNLM"/>
    </source>
</evidence>
<dbReference type="Proteomes" id="UP001451303">
    <property type="component" value="Unassembled WGS sequence"/>
</dbReference>
<dbReference type="EMBL" id="JAVLET010000001">
    <property type="protein sequence ID" value="KAL0474724.1"/>
    <property type="molecule type" value="Genomic_DNA"/>
</dbReference>
<reference evidence="2 3" key="1">
    <citation type="submission" date="2023-09" db="EMBL/GenBank/DDBJ databases">
        <title>Multi-omics analysis of a traditional fermented food reveals byproduct-associated fungal strains for waste-to-food upcycling.</title>
        <authorList>
            <consortium name="Lawrence Berkeley National Laboratory"/>
            <person name="Rekdal V.M."/>
            <person name="Villalobos-Escobedo J.M."/>
            <person name="Rodriguez-Valeron N."/>
            <person name="Garcia M.O."/>
            <person name="Vasquez D.P."/>
            <person name="Damayanti I."/>
            <person name="Sorensen P.M."/>
            <person name="Baidoo E.E."/>
            <person name="De Carvalho A.C."/>
            <person name="Riley R."/>
            <person name="Lipzen A."/>
            <person name="He G."/>
            <person name="Yan M."/>
            <person name="Haridas S."/>
            <person name="Daum C."/>
            <person name="Yoshinaga Y."/>
            <person name="Ng V."/>
            <person name="Grigoriev I.V."/>
            <person name="Munk R."/>
            <person name="Nuraida L."/>
            <person name="Wijaya C.H."/>
            <person name="Morales P.-C."/>
            <person name="Keasling J.D."/>
        </authorList>
    </citation>
    <scope>NUCLEOTIDE SEQUENCE [LARGE SCALE GENOMIC DNA]</scope>
    <source>
        <strain evidence="2 3">FGSC 2613</strain>
    </source>
</reference>
<protein>
    <recommendedName>
        <fullName evidence="4">SMP domain-containing protein</fullName>
    </recommendedName>
</protein>
<keyword evidence="3" id="KW-1185">Reference proteome</keyword>
<accession>A0ABR3DPZ1</accession>
<evidence type="ECO:0000313" key="2">
    <source>
        <dbReference type="EMBL" id="KAL0474724.1"/>
    </source>
</evidence>
<evidence type="ECO:0000256" key="1">
    <source>
        <dbReference type="SAM" id="MobiDB-lite"/>
    </source>
</evidence>
<feature type="compositionally biased region" description="Gly residues" evidence="1">
    <location>
        <begin position="117"/>
        <end position="126"/>
    </location>
</feature>
<sequence>MATNSAAGNGAIQSPAFAPTANPTFASRGQTPSSSSITTNTNQGGVPLSSEAKAQILGTSDASTAGRSDAKEAGGGGGGGKGASEHAPGSSAQEQGVAAEEEGWNEEVKNLERRMGNGQGGSGLGR</sequence>
<organism evidence="2 3">
    <name type="scientific">Neurospora intermedia</name>
    <dbReference type="NCBI Taxonomy" id="5142"/>
    <lineage>
        <taxon>Eukaryota</taxon>
        <taxon>Fungi</taxon>
        <taxon>Dikarya</taxon>
        <taxon>Ascomycota</taxon>
        <taxon>Pezizomycotina</taxon>
        <taxon>Sordariomycetes</taxon>
        <taxon>Sordariomycetidae</taxon>
        <taxon>Sordariales</taxon>
        <taxon>Sordariaceae</taxon>
        <taxon>Neurospora</taxon>
    </lineage>
</organism>
<proteinExistence type="predicted"/>